<dbReference type="RefSeq" id="WP_008518015.1">
    <property type="nucleotide sequence ID" value="NZ_ACJM01000015.1"/>
</dbReference>
<evidence type="ECO:0000259" key="2">
    <source>
        <dbReference type="Pfam" id="PF04205"/>
    </source>
</evidence>
<feature type="chain" id="PRO_5002898730" description="FMN-binding domain-containing protein" evidence="1">
    <location>
        <begin position="24"/>
        <end position="157"/>
    </location>
</feature>
<dbReference type="InterPro" id="IPR007329">
    <property type="entry name" value="FMN-bd"/>
</dbReference>
<dbReference type="STRING" id="555088.DealDRAFT_2526"/>
<dbReference type="PROSITE" id="PS51257">
    <property type="entry name" value="PROKAR_LIPOPROTEIN"/>
    <property type="match status" value="1"/>
</dbReference>
<dbReference type="Pfam" id="PF04205">
    <property type="entry name" value="FMN_bind"/>
    <property type="match status" value="1"/>
</dbReference>
<dbReference type="Gene3D" id="3.90.1010.20">
    <property type="match status" value="1"/>
</dbReference>
<accession>C0GJ67</accession>
<evidence type="ECO:0000256" key="1">
    <source>
        <dbReference type="SAM" id="SignalP"/>
    </source>
</evidence>
<dbReference type="AlphaFoldDB" id="C0GJ67"/>
<dbReference type="OrthoDB" id="9797709at2"/>
<dbReference type="GO" id="GO:0010181">
    <property type="term" value="F:FMN binding"/>
    <property type="evidence" value="ECO:0007669"/>
    <property type="project" value="InterPro"/>
</dbReference>
<dbReference type="Proteomes" id="UP000006443">
    <property type="component" value="Unassembled WGS sequence"/>
</dbReference>
<feature type="signal peptide" evidence="1">
    <location>
        <begin position="1"/>
        <end position="23"/>
    </location>
</feature>
<proteinExistence type="predicted"/>
<evidence type="ECO:0000313" key="4">
    <source>
        <dbReference type="Proteomes" id="UP000006443"/>
    </source>
</evidence>
<gene>
    <name evidence="3" type="ORF">DealDRAFT_2526</name>
</gene>
<keyword evidence="1" id="KW-0732">Signal</keyword>
<name>C0GJ67_DETAL</name>
<keyword evidence="4" id="KW-1185">Reference proteome</keyword>
<dbReference type="GO" id="GO:0016020">
    <property type="term" value="C:membrane"/>
    <property type="evidence" value="ECO:0007669"/>
    <property type="project" value="InterPro"/>
</dbReference>
<comment type="caution">
    <text evidence="3">The sequence shown here is derived from an EMBL/GenBank/DDBJ whole genome shotgun (WGS) entry which is preliminary data.</text>
</comment>
<feature type="domain" description="FMN-binding" evidence="2">
    <location>
        <begin position="59"/>
        <end position="151"/>
    </location>
</feature>
<sequence length="157" mass="17286">MLKNVVVVSFVMLLLVGLAGCPAQDNQNGNGATAPEENTVLNYDDGTYRGVFIDRDEVQVNVQFALTGNTVDEISFRHLAYGGTDYRTSEDETIQAIYQQYVEAAEHLIGNDIRETLPDLYTPDFVEDVDGFSGATIRANKIISAVRDALNRGVYSE</sequence>
<dbReference type="eggNOG" id="ENOG5031WHG">
    <property type="taxonomic scope" value="Bacteria"/>
</dbReference>
<organism evidence="3 4">
    <name type="scientific">Dethiobacter alkaliphilus AHT 1</name>
    <dbReference type="NCBI Taxonomy" id="555088"/>
    <lineage>
        <taxon>Bacteria</taxon>
        <taxon>Bacillati</taxon>
        <taxon>Bacillota</taxon>
        <taxon>Dethiobacteria</taxon>
        <taxon>Dethiobacterales</taxon>
        <taxon>Dethiobacteraceae</taxon>
        <taxon>Dethiobacter</taxon>
    </lineage>
</organism>
<dbReference type="EMBL" id="ACJM01000015">
    <property type="protein sequence ID" value="EEG76552.1"/>
    <property type="molecule type" value="Genomic_DNA"/>
</dbReference>
<reference evidence="3 4" key="1">
    <citation type="submission" date="2009-02" db="EMBL/GenBank/DDBJ databases">
        <title>Sequencing of the draft genome and assembly of Dethiobacter alkaliphilus AHT 1.</title>
        <authorList>
            <consortium name="US DOE Joint Genome Institute (JGI-PGF)"/>
            <person name="Lucas S."/>
            <person name="Copeland A."/>
            <person name="Lapidus A."/>
            <person name="Glavina del Rio T."/>
            <person name="Dalin E."/>
            <person name="Tice H."/>
            <person name="Bruce D."/>
            <person name="Goodwin L."/>
            <person name="Pitluck S."/>
            <person name="Larimer F."/>
            <person name="Land M.L."/>
            <person name="Hauser L."/>
            <person name="Muyzer G."/>
        </authorList>
    </citation>
    <scope>NUCLEOTIDE SEQUENCE [LARGE SCALE GENOMIC DNA]</scope>
    <source>
        <strain evidence="3 4">AHT 1</strain>
    </source>
</reference>
<evidence type="ECO:0000313" key="3">
    <source>
        <dbReference type="EMBL" id="EEG76552.1"/>
    </source>
</evidence>
<protein>
    <recommendedName>
        <fullName evidence="2">FMN-binding domain-containing protein</fullName>
    </recommendedName>
</protein>